<organism evidence="3 4">
    <name type="scientific">Stieleria marina</name>
    <dbReference type="NCBI Taxonomy" id="1930275"/>
    <lineage>
        <taxon>Bacteria</taxon>
        <taxon>Pseudomonadati</taxon>
        <taxon>Planctomycetota</taxon>
        <taxon>Planctomycetia</taxon>
        <taxon>Pirellulales</taxon>
        <taxon>Pirellulaceae</taxon>
        <taxon>Stieleria</taxon>
    </lineage>
</organism>
<accession>A0A517NPY6</accession>
<evidence type="ECO:0008006" key="5">
    <source>
        <dbReference type="Google" id="ProtNLM"/>
    </source>
</evidence>
<evidence type="ECO:0000256" key="1">
    <source>
        <dbReference type="SAM" id="MobiDB-lite"/>
    </source>
</evidence>
<keyword evidence="2" id="KW-0732">Signal</keyword>
<sequence length="301" mass="33331" precursor="true">MKQLFLISIAVSICFSLMVPALHAGKLSSVRDATRKPRPSKHKSSSRDHDDDQDDDDDDHRHSGKRRGSTRSRHRASNSNQFGISFYSADDCRSTCQPLRVQCPSAQSNQNLDGCYTADSYVVDEIISAPQPAPAPIRQQLDAWSHRVTLFGGTDFDDLEQAQFAWLAQQPGGLGLDLSAMMFREEDGHFRDSLWIGDANLMVEPVTGALRTRFGLGMNWLGDREGFEAGVNFTAGFDLHLDPLVVSGEVDLGTLGTADYSHCQLTLGCQVESVEWFAGYNRYEIGGTTLDGMIYGVRLRF</sequence>
<dbReference type="Proteomes" id="UP000319817">
    <property type="component" value="Chromosome"/>
</dbReference>
<feature type="compositionally biased region" description="Basic residues" evidence="1">
    <location>
        <begin position="62"/>
        <end position="76"/>
    </location>
</feature>
<feature type="signal peptide" evidence="2">
    <location>
        <begin position="1"/>
        <end position="24"/>
    </location>
</feature>
<evidence type="ECO:0000313" key="4">
    <source>
        <dbReference type="Proteomes" id="UP000319817"/>
    </source>
</evidence>
<name>A0A517NPY6_9BACT</name>
<evidence type="ECO:0000313" key="3">
    <source>
        <dbReference type="EMBL" id="QDT09183.1"/>
    </source>
</evidence>
<keyword evidence="4" id="KW-1185">Reference proteome</keyword>
<proteinExistence type="predicted"/>
<dbReference type="EMBL" id="CP036526">
    <property type="protein sequence ID" value="QDT09183.1"/>
    <property type="molecule type" value="Genomic_DNA"/>
</dbReference>
<reference evidence="3 4" key="1">
    <citation type="submission" date="2019-02" db="EMBL/GenBank/DDBJ databases">
        <title>Deep-cultivation of Planctomycetes and their phenomic and genomic characterization uncovers novel biology.</title>
        <authorList>
            <person name="Wiegand S."/>
            <person name="Jogler M."/>
            <person name="Boedeker C."/>
            <person name="Pinto D."/>
            <person name="Vollmers J."/>
            <person name="Rivas-Marin E."/>
            <person name="Kohn T."/>
            <person name="Peeters S.H."/>
            <person name="Heuer A."/>
            <person name="Rast P."/>
            <person name="Oberbeckmann S."/>
            <person name="Bunk B."/>
            <person name="Jeske O."/>
            <person name="Meyerdierks A."/>
            <person name="Storesund J.E."/>
            <person name="Kallscheuer N."/>
            <person name="Luecker S."/>
            <person name="Lage O.M."/>
            <person name="Pohl T."/>
            <person name="Merkel B.J."/>
            <person name="Hornburger P."/>
            <person name="Mueller R.-W."/>
            <person name="Bruemmer F."/>
            <person name="Labrenz M."/>
            <person name="Spormann A.M."/>
            <person name="Op den Camp H."/>
            <person name="Overmann J."/>
            <person name="Amann R."/>
            <person name="Jetten M.S.M."/>
            <person name="Mascher T."/>
            <person name="Medema M.H."/>
            <person name="Devos D.P."/>
            <person name="Kaster A.-K."/>
            <person name="Ovreas L."/>
            <person name="Rohde M."/>
            <person name="Galperin M.Y."/>
            <person name="Jogler C."/>
        </authorList>
    </citation>
    <scope>NUCLEOTIDE SEQUENCE [LARGE SCALE GENOMIC DNA]</scope>
    <source>
        <strain evidence="3 4">K23_9</strain>
    </source>
</reference>
<protein>
    <recommendedName>
        <fullName evidence="5">Outer membrane protein beta-barrel domain-containing protein</fullName>
    </recommendedName>
</protein>
<evidence type="ECO:0000256" key="2">
    <source>
        <dbReference type="SAM" id="SignalP"/>
    </source>
</evidence>
<dbReference type="RefSeq" id="WP_145416703.1">
    <property type="nucleotide sequence ID" value="NZ_CP036526.1"/>
</dbReference>
<dbReference type="OrthoDB" id="272730at2"/>
<feature type="chain" id="PRO_5022169746" description="Outer membrane protein beta-barrel domain-containing protein" evidence="2">
    <location>
        <begin position="25"/>
        <end position="301"/>
    </location>
</feature>
<feature type="region of interest" description="Disordered" evidence="1">
    <location>
        <begin position="30"/>
        <end position="76"/>
    </location>
</feature>
<dbReference type="AlphaFoldDB" id="A0A517NPY6"/>
<gene>
    <name evidence="3" type="ORF">K239x_11280</name>
</gene>